<keyword evidence="2" id="KW-1185">Reference proteome</keyword>
<organism evidence="1 2">
    <name type="scientific">Araneus ventricosus</name>
    <name type="common">Orbweaver spider</name>
    <name type="synonym">Epeira ventricosa</name>
    <dbReference type="NCBI Taxonomy" id="182803"/>
    <lineage>
        <taxon>Eukaryota</taxon>
        <taxon>Metazoa</taxon>
        <taxon>Ecdysozoa</taxon>
        <taxon>Arthropoda</taxon>
        <taxon>Chelicerata</taxon>
        <taxon>Arachnida</taxon>
        <taxon>Araneae</taxon>
        <taxon>Araneomorphae</taxon>
        <taxon>Entelegynae</taxon>
        <taxon>Araneoidea</taxon>
        <taxon>Araneidae</taxon>
        <taxon>Araneus</taxon>
    </lineage>
</organism>
<dbReference type="AlphaFoldDB" id="A0A4Y2FL15"/>
<evidence type="ECO:0000313" key="1">
    <source>
        <dbReference type="EMBL" id="GBM41707.1"/>
    </source>
</evidence>
<proteinExistence type="predicted"/>
<gene>
    <name evidence="1" type="ORF">AVEN_173112_1</name>
</gene>
<dbReference type="EMBL" id="BGPR01000971">
    <property type="protein sequence ID" value="GBM41707.1"/>
    <property type="molecule type" value="Genomic_DNA"/>
</dbReference>
<evidence type="ECO:0000313" key="2">
    <source>
        <dbReference type="Proteomes" id="UP000499080"/>
    </source>
</evidence>
<reference evidence="1 2" key="1">
    <citation type="journal article" date="2019" name="Sci. Rep.">
        <title>Orb-weaving spider Araneus ventricosus genome elucidates the spidroin gene catalogue.</title>
        <authorList>
            <person name="Kono N."/>
            <person name="Nakamura H."/>
            <person name="Ohtoshi R."/>
            <person name="Moran D.A.P."/>
            <person name="Shinohara A."/>
            <person name="Yoshida Y."/>
            <person name="Fujiwara M."/>
            <person name="Mori M."/>
            <person name="Tomita M."/>
            <person name="Arakawa K."/>
        </authorList>
    </citation>
    <scope>NUCLEOTIDE SEQUENCE [LARGE SCALE GENOMIC DNA]</scope>
</reference>
<dbReference type="Proteomes" id="UP000499080">
    <property type="component" value="Unassembled WGS sequence"/>
</dbReference>
<sequence length="98" mass="10786">MIPAPSLPILVHLQRTITNGGIIHATIKRNLRKRKLSLKLNVSKVISMAITKPLSVKVKDNPLLAAWCSAENKARFVARCLSQKPVTEFGETFAPAAR</sequence>
<comment type="caution">
    <text evidence="1">The sequence shown here is derived from an EMBL/GenBank/DDBJ whole genome shotgun (WGS) entry which is preliminary data.</text>
</comment>
<accession>A0A4Y2FL15</accession>
<name>A0A4Y2FL15_ARAVE</name>
<protein>
    <submittedName>
        <fullName evidence="1">Uncharacterized protein</fullName>
    </submittedName>
</protein>